<feature type="chain" id="PRO_5004192352" description="TonB system biopolymer transport component" evidence="1">
    <location>
        <begin position="25"/>
        <end position="259"/>
    </location>
</feature>
<reference evidence="2" key="2">
    <citation type="submission" date="2006-05" db="EMBL/GenBank/DDBJ databases">
        <title>Sequencing of the draft genome and assembly of Desulfuromonas acetoxidans DSM 684.</title>
        <authorList>
            <consortium name="US DOE Joint Genome Institute (JGI-PGF)"/>
            <person name="Copeland A."/>
            <person name="Lucas S."/>
            <person name="Lapidus A."/>
            <person name="Barry K."/>
            <person name="Detter J.C."/>
            <person name="Glavina del Rio T."/>
            <person name="Hammon N."/>
            <person name="Israni S."/>
            <person name="Dalin E."/>
            <person name="Tice H."/>
            <person name="Bruce D."/>
            <person name="Pitluck S."/>
            <person name="Richardson P."/>
        </authorList>
    </citation>
    <scope>NUCLEOTIDE SEQUENCE [LARGE SCALE GENOMIC DNA]</scope>
    <source>
        <strain evidence="2">DSM 684</strain>
    </source>
</reference>
<evidence type="ECO:0000313" key="3">
    <source>
        <dbReference type="Proteomes" id="UP000005695"/>
    </source>
</evidence>
<dbReference type="AlphaFoldDB" id="Q1K019"/>
<sequence length="259" mass="29719">MMNTAWKTLCLTLAISTLPLQALAADPAQIQQQSTATLKQEVATQDKVEQWSEQRQALVNDLLDQKTQLEWNRFQTKKYRQYVDHKQTTIADLKRQKEQMTLLRKELEPFLDSSVEQLHNDVAKDLPFLDQERSERLAFLDQSLTDPDLALSEKLRRVLEALQVEADYGNSVEVTEQTLSLASGDTMVQVLRLGRVGLFYLSPNGDKVGQWDVQERVWKPLPEEYRDTVRVTIDIIEQKRAAELIDLPLPEAVRSTEGV</sequence>
<comment type="caution">
    <text evidence="2">The sequence shown here is derived from an EMBL/GenBank/DDBJ whole genome shotgun (WGS) entry which is preliminary data.</text>
</comment>
<name>Q1K019_DESA6</name>
<protein>
    <recommendedName>
        <fullName evidence="4">TonB system biopolymer transport component</fullName>
    </recommendedName>
</protein>
<dbReference type="PIRSF" id="PIRSF028069">
    <property type="entry name" value="UCP028069"/>
    <property type="match status" value="1"/>
</dbReference>
<keyword evidence="3" id="KW-1185">Reference proteome</keyword>
<gene>
    <name evidence="2" type="ORF">Dace_2423</name>
</gene>
<evidence type="ECO:0008006" key="4">
    <source>
        <dbReference type="Google" id="ProtNLM"/>
    </source>
</evidence>
<organism evidence="2 3">
    <name type="scientific">Desulfuromonas acetoxidans (strain DSM 684 / 11070)</name>
    <dbReference type="NCBI Taxonomy" id="281689"/>
    <lineage>
        <taxon>Bacteria</taxon>
        <taxon>Pseudomonadati</taxon>
        <taxon>Thermodesulfobacteriota</taxon>
        <taxon>Desulfuromonadia</taxon>
        <taxon>Desulfuromonadales</taxon>
        <taxon>Desulfuromonadaceae</taxon>
        <taxon>Desulfuromonas</taxon>
    </lineage>
</organism>
<evidence type="ECO:0000313" key="2">
    <source>
        <dbReference type="EMBL" id="EAT15723.1"/>
    </source>
</evidence>
<evidence type="ECO:0000256" key="1">
    <source>
        <dbReference type="SAM" id="SignalP"/>
    </source>
</evidence>
<proteinExistence type="predicted"/>
<dbReference type="OrthoDB" id="5880116at2"/>
<dbReference type="Proteomes" id="UP000005695">
    <property type="component" value="Unassembled WGS sequence"/>
</dbReference>
<dbReference type="EMBL" id="AAEW02000008">
    <property type="protein sequence ID" value="EAT15723.1"/>
    <property type="molecule type" value="Genomic_DNA"/>
</dbReference>
<reference evidence="2" key="1">
    <citation type="submission" date="2006-05" db="EMBL/GenBank/DDBJ databases">
        <title>Annotation of the draft genome assembly of Desulfuromonas acetoxidans DSM 684.</title>
        <authorList>
            <consortium name="US DOE Joint Genome Institute (JGI-ORNL)"/>
            <person name="Larimer F."/>
            <person name="Land M."/>
            <person name="Hauser L."/>
        </authorList>
    </citation>
    <scope>NUCLEOTIDE SEQUENCE [LARGE SCALE GENOMIC DNA]</scope>
    <source>
        <strain evidence="2">DSM 684</strain>
    </source>
</reference>
<accession>Q1K019</accession>
<dbReference type="InterPro" id="IPR016866">
    <property type="entry name" value="UCP028069"/>
</dbReference>
<dbReference type="RefSeq" id="WP_006000113.1">
    <property type="nucleotide sequence ID" value="NZ_AAEW02000008.1"/>
</dbReference>
<dbReference type="Pfam" id="PF11932">
    <property type="entry name" value="DUF3450"/>
    <property type="match status" value="1"/>
</dbReference>
<feature type="signal peptide" evidence="1">
    <location>
        <begin position="1"/>
        <end position="24"/>
    </location>
</feature>
<keyword evidence="1" id="KW-0732">Signal</keyword>